<dbReference type="InterPro" id="IPR002925">
    <property type="entry name" value="Dienelactn_hydro"/>
</dbReference>
<accession>A0A828SVE0</accession>
<reference evidence="2 3" key="1">
    <citation type="submission" date="2011-04" db="EMBL/GenBank/DDBJ databases">
        <authorList>
            <person name="Weinstock G."/>
            <person name="Sodergren E."/>
            <person name="Clifton S."/>
            <person name="Fulton L."/>
            <person name="Fulton B."/>
            <person name="Courtney L."/>
            <person name="Fronick C."/>
            <person name="Harrison M."/>
            <person name="Strong C."/>
            <person name="Farmer C."/>
            <person name="Delahaunty K."/>
            <person name="Markovic C."/>
            <person name="Hall O."/>
            <person name="Minx P."/>
            <person name="Tomlinson C."/>
            <person name="Mitreva M."/>
            <person name="Hou S."/>
            <person name="Chen J."/>
            <person name="Wollam A."/>
            <person name="Pepin K.H."/>
            <person name="Johnson M."/>
            <person name="Bhonagiri V."/>
            <person name="Zhang X."/>
            <person name="Suruliraj S."/>
            <person name="Warren W."/>
            <person name="Chinwalla A."/>
            <person name="Mardis E.R."/>
            <person name="Wilson R.K."/>
        </authorList>
    </citation>
    <scope>NUCLEOTIDE SEQUENCE [LARGE SCALE GENOMIC DNA]</scope>
    <source>
        <strain evidence="2 3">6014059</strain>
    </source>
</reference>
<protein>
    <submittedName>
        <fullName evidence="2">Carboxymethylenebutenolidase</fullName>
    </submittedName>
</protein>
<proteinExistence type="predicted"/>
<dbReference type="AlphaFoldDB" id="A0A828SVE0"/>
<feature type="domain" description="Dienelactone hydrolase" evidence="1">
    <location>
        <begin position="22"/>
        <end position="238"/>
    </location>
</feature>
<dbReference type="Gene3D" id="3.40.50.1820">
    <property type="entry name" value="alpha/beta hydrolase"/>
    <property type="match status" value="1"/>
</dbReference>
<dbReference type="SUPFAM" id="SSF53474">
    <property type="entry name" value="alpha/beta-Hydrolases"/>
    <property type="match status" value="1"/>
</dbReference>
<organism evidence="2 3">
    <name type="scientific">Acinetobacter baumannii 6014059</name>
    <dbReference type="NCBI Taxonomy" id="525242"/>
    <lineage>
        <taxon>Bacteria</taxon>
        <taxon>Pseudomonadati</taxon>
        <taxon>Pseudomonadota</taxon>
        <taxon>Gammaproteobacteria</taxon>
        <taxon>Moraxellales</taxon>
        <taxon>Moraxellaceae</taxon>
        <taxon>Acinetobacter</taxon>
        <taxon>Acinetobacter calcoaceticus/baumannii complex</taxon>
    </lineage>
</organism>
<dbReference type="PANTHER" id="PTHR46623:SF6">
    <property type="entry name" value="ALPHA_BETA-HYDROLASES SUPERFAMILY PROTEIN"/>
    <property type="match status" value="1"/>
</dbReference>
<dbReference type="InterPro" id="IPR032710">
    <property type="entry name" value="NTF2-like_dom_sf"/>
</dbReference>
<gene>
    <name evidence="2" type="ORF">HMPREF0022_01148</name>
</gene>
<dbReference type="Proteomes" id="UP000003204">
    <property type="component" value="Unassembled WGS sequence"/>
</dbReference>
<dbReference type="GO" id="GO:0016787">
    <property type="term" value="F:hydrolase activity"/>
    <property type="evidence" value="ECO:0007669"/>
    <property type="project" value="InterPro"/>
</dbReference>
<dbReference type="InterPro" id="IPR029058">
    <property type="entry name" value="AB_hydrolase_fold"/>
</dbReference>
<evidence type="ECO:0000259" key="1">
    <source>
        <dbReference type="Pfam" id="PF01738"/>
    </source>
</evidence>
<dbReference type="EMBL" id="ACYS02000027">
    <property type="protein sequence ID" value="EGJ69056.1"/>
    <property type="molecule type" value="Genomic_DNA"/>
</dbReference>
<evidence type="ECO:0000313" key="2">
    <source>
        <dbReference type="EMBL" id="EGJ69056.1"/>
    </source>
</evidence>
<dbReference type="Pfam" id="PF01738">
    <property type="entry name" value="DLH"/>
    <property type="match status" value="1"/>
</dbReference>
<dbReference type="Gene3D" id="3.10.450.50">
    <property type="match status" value="1"/>
</dbReference>
<dbReference type="PANTHER" id="PTHR46623">
    <property type="entry name" value="CARBOXYMETHYLENEBUTENOLIDASE-RELATED"/>
    <property type="match status" value="1"/>
</dbReference>
<comment type="caution">
    <text evidence="2">The sequence shown here is derived from an EMBL/GenBank/DDBJ whole genome shotgun (WGS) entry which is preliminary data.</text>
</comment>
<dbReference type="InterPro" id="IPR051049">
    <property type="entry name" value="Dienelactone_hydrolase-like"/>
</dbReference>
<evidence type="ECO:0000313" key="3">
    <source>
        <dbReference type="Proteomes" id="UP000003204"/>
    </source>
</evidence>
<sequence>MSGVDTMAGQTIQIKTASGKQFSAYLATPETGKGPGVVLCQEIFGVNAAMREKADFLAEEGYTVLVPDLFWRVAPNIELGYTPDDFQKAFELYQQYDENLGVEDIQDSLAFLKIRPECDTSTGLGVVGYCLGGKLAYLAGCRLSEVACAVGYYGVGIEKTLDELANVKGRLVLHIAELDQFTPPDARQAIVDAVNQYSNVQAYVYEGVDHAFARPKSNHYHKPSARFAHERTVTALHETIGPKYDLVTLWEEHIRHEFDTRDVPATMATMVAEPYVNHIPTLTGGVGQSQLARFYQYHFVHQNPKDMKITSISRTVGSTQVVDEFIMSFTHDAEIDWLLPGVKPTGKYVEIPMLGVIQFRGSKLCHEHIYWDQASVLVQIGLLDPTGLPVAGIETARKLLDEDLPSNTLMPSWSSSEGKPVS</sequence>
<dbReference type="SUPFAM" id="SSF54427">
    <property type="entry name" value="NTF2-like"/>
    <property type="match status" value="1"/>
</dbReference>
<name>A0A828SVE0_ACIBA</name>